<accession>A0A4V1CMZ6</accession>
<keyword evidence="3" id="KW-1185">Reference proteome</keyword>
<dbReference type="EMBL" id="CP039291">
    <property type="protein sequence ID" value="QCB94675.1"/>
    <property type="molecule type" value="Genomic_DNA"/>
</dbReference>
<dbReference type="Proteomes" id="UP000296469">
    <property type="component" value="Chromosome"/>
</dbReference>
<dbReference type="RefSeq" id="WP_135973640.1">
    <property type="nucleotide sequence ID" value="NZ_CP039291.1"/>
</dbReference>
<sequence length="60" mass="5948">MGIDDLKGKASDAAKGEKGEQASDAALEKGSDAASSATGGKHDDKLDKAQSAADKKIGDS</sequence>
<name>A0A4V1CMZ6_9CELL</name>
<dbReference type="AlphaFoldDB" id="A0A4V1CMZ6"/>
<gene>
    <name evidence="2" type="ORF">E5225_15025</name>
</gene>
<dbReference type="OrthoDB" id="3267972at2"/>
<feature type="region of interest" description="Disordered" evidence="1">
    <location>
        <begin position="1"/>
        <end position="60"/>
    </location>
</feature>
<organism evidence="2 3">
    <name type="scientific">Cellulomonas shaoxiangyii</name>
    <dbReference type="NCBI Taxonomy" id="2566013"/>
    <lineage>
        <taxon>Bacteria</taxon>
        <taxon>Bacillati</taxon>
        <taxon>Actinomycetota</taxon>
        <taxon>Actinomycetes</taxon>
        <taxon>Micrococcales</taxon>
        <taxon>Cellulomonadaceae</taxon>
        <taxon>Cellulomonas</taxon>
    </lineage>
</organism>
<reference evidence="2 3" key="1">
    <citation type="submission" date="2019-04" db="EMBL/GenBank/DDBJ databases">
        <title>Isolation and identification of Cellulomonas shaoxiangyii sp. Nov. isolated from feces of the Tibetan antelopes (Pantholops hodgsonii) in the Qinghai-Tibet plateau of China.</title>
        <authorList>
            <person name="Tian Z."/>
        </authorList>
    </citation>
    <scope>NUCLEOTIDE SEQUENCE [LARGE SCALE GENOMIC DNA]</scope>
    <source>
        <strain evidence="2 3">Z28</strain>
    </source>
</reference>
<proteinExistence type="predicted"/>
<protein>
    <submittedName>
        <fullName evidence="2">Antitoxin</fullName>
    </submittedName>
</protein>
<dbReference type="Pfam" id="PF14013">
    <property type="entry name" value="MT0933_antitox"/>
    <property type="match status" value="1"/>
</dbReference>
<evidence type="ECO:0000256" key="1">
    <source>
        <dbReference type="SAM" id="MobiDB-lite"/>
    </source>
</evidence>
<dbReference type="KEGG" id="celz:E5225_15025"/>
<dbReference type="InterPro" id="IPR028037">
    <property type="entry name" value="Antitoxin_Rv0909/MT0933"/>
</dbReference>
<evidence type="ECO:0000313" key="2">
    <source>
        <dbReference type="EMBL" id="QCB94675.1"/>
    </source>
</evidence>
<feature type="compositionally biased region" description="Basic and acidic residues" evidence="1">
    <location>
        <begin position="40"/>
        <end position="60"/>
    </location>
</feature>
<feature type="compositionally biased region" description="Basic and acidic residues" evidence="1">
    <location>
        <begin position="1"/>
        <end position="31"/>
    </location>
</feature>
<evidence type="ECO:0000313" key="3">
    <source>
        <dbReference type="Proteomes" id="UP000296469"/>
    </source>
</evidence>